<name>A0A934X0G7_9BACT</name>
<dbReference type="EMBL" id="JAEQBW010000009">
    <property type="protein sequence ID" value="MBK6266643.1"/>
    <property type="molecule type" value="Genomic_DNA"/>
</dbReference>
<sequence length="690" mass="79993">MLSSALSSYWIIVCLLIGLAYAYILYAFGKKPWPRNWNIALFVLRFLGVSLIAFLFLEPFLSNRTSQSEKANIVFLWDDSQSIQNSLPNEKIQQTWTEVNSIATKLRDEKEVNVDIINLKGENLLGVDSVNQVTPVSPLDPGLKQISNQYDNDLIAEVVLFSDGIFNRGISPEYFAYPFTVSTVGIGDTIEKKDVELKNLRYNKVSYEGNKFPVVAEIVQNGWEGEETTVGIYKNGKLIEEQTITFESGSSVEEVTFLMEADEKGYQSYTVRAKPFEEEFNKRNNQQMAYVNVVEGKKKILLLARAPHPDVKALQQSISQNENYEIHLVVAGLDEYKEEEYDLAILFHLPDKANSFQAEIRELSRRNVPLWVITGPGMDIDRHNSYNKSVQLKEWTDTDEAGAYINSNFNKFELTSGQKNQLNKLPPINVPFVDYKVNPRAEVLFFRQIGNVKTDKPLFVFYTDDETRQATLLIEGFWKWRLVEHMNTGSFEFFDEWVMKSVRYLTANNEKDQFKLYTAKDEFTDTEQIIFRVEQYNEVYDRIYGNRVNLILKNEADSSFEFQFTPDRVQPDFELRALPSGIYRYTAVTEISGKRHTASGQFVVSNFAIEQQNLVADFELLKRVAHKNEGQFFYANETDSLLQYLTNKEYPKIVSGKIEKQPLTENYWLYGIVFLILFLEWFMRRYYGSY</sequence>
<feature type="transmembrane region" description="Helical" evidence="1">
    <location>
        <begin position="667"/>
        <end position="683"/>
    </location>
</feature>
<proteinExistence type="predicted"/>
<reference evidence="2" key="1">
    <citation type="submission" date="2021-01" db="EMBL/GenBank/DDBJ databases">
        <title>Marivirga aurantiaca sp. nov., isolated from intertidal surface sediments.</title>
        <authorList>
            <person name="Zhang M."/>
        </authorList>
    </citation>
    <scope>NUCLEOTIDE SEQUENCE</scope>
    <source>
        <strain evidence="2">S37H4</strain>
    </source>
</reference>
<dbReference type="PANTHER" id="PTHR37947">
    <property type="entry name" value="BLL2462 PROTEIN"/>
    <property type="match status" value="1"/>
</dbReference>
<keyword evidence="1" id="KW-0472">Membrane</keyword>
<dbReference type="PANTHER" id="PTHR37947:SF1">
    <property type="entry name" value="BLL2462 PROTEIN"/>
    <property type="match status" value="1"/>
</dbReference>
<feature type="transmembrane region" description="Helical" evidence="1">
    <location>
        <begin position="6"/>
        <end position="27"/>
    </location>
</feature>
<evidence type="ECO:0000313" key="3">
    <source>
        <dbReference type="Proteomes" id="UP000611723"/>
    </source>
</evidence>
<accession>A0A934X0G7</accession>
<evidence type="ECO:0000256" key="1">
    <source>
        <dbReference type="SAM" id="Phobius"/>
    </source>
</evidence>
<organism evidence="2 3">
    <name type="scientific">Marivirga aurantiaca</name>
    <dbReference type="NCBI Taxonomy" id="2802615"/>
    <lineage>
        <taxon>Bacteria</taxon>
        <taxon>Pseudomonadati</taxon>
        <taxon>Bacteroidota</taxon>
        <taxon>Cytophagia</taxon>
        <taxon>Cytophagales</taxon>
        <taxon>Marivirgaceae</taxon>
        <taxon>Marivirga</taxon>
    </lineage>
</organism>
<dbReference type="Gene3D" id="2.60.40.10">
    <property type="entry name" value="Immunoglobulins"/>
    <property type="match status" value="1"/>
</dbReference>
<keyword evidence="1" id="KW-1133">Transmembrane helix</keyword>
<dbReference type="Proteomes" id="UP000611723">
    <property type="component" value="Unassembled WGS sequence"/>
</dbReference>
<gene>
    <name evidence="2" type="ORF">JKA74_16475</name>
</gene>
<comment type="caution">
    <text evidence="2">The sequence shown here is derived from an EMBL/GenBank/DDBJ whole genome shotgun (WGS) entry which is preliminary data.</text>
</comment>
<keyword evidence="1" id="KW-0812">Transmembrane</keyword>
<protein>
    <recommendedName>
        <fullName evidence="4">VWA domain-containing protein</fullName>
    </recommendedName>
</protein>
<feature type="transmembrane region" description="Helical" evidence="1">
    <location>
        <begin position="39"/>
        <end position="57"/>
    </location>
</feature>
<dbReference type="RefSeq" id="WP_201432329.1">
    <property type="nucleotide sequence ID" value="NZ_JAEQBW010000009.1"/>
</dbReference>
<evidence type="ECO:0000313" key="2">
    <source>
        <dbReference type="EMBL" id="MBK6266643.1"/>
    </source>
</evidence>
<keyword evidence="3" id="KW-1185">Reference proteome</keyword>
<dbReference type="InterPro" id="IPR036465">
    <property type="entry name" value="vWFA_dom_sf"/>
</dbReference>
<dbReference type="AlphaFoldDB" id="A0A934X0G7"/>
<dbReference type="SUPFAM" id="SSF53300">
    <property type="entry name" value="vWA-like"/>
    <property type="match status" value="1"/>
</dbReference>
<evidence type="ECO:0008006" key="4">
    <source>
        <dbReference type="Google" id="ProtNLM"/>
    </source>
</evidence>
<dbReference type="InterPro" id="IPR013783">
    <property type="entry name" value="Ig-like_fold"/>
</dbReference>